<dbReference type="SUPFAM" id="SSF52467">
    <property type="entry name" value="DHS-like NAD/FAD-binding domain"/>
    <property type="match status" value="1"/>
</dbReference>
<dbReference type="Pfam" id="PF01916">
    <property type="entry name" value="DS"/>
    <property type="match status" value="1"/>
</dbReference>
<dbReference type="PANTHER" id="PTHR11703">
    <property type="entry name" value="DEOXYHYPUSINE SYNTHASE"/>
    <property type="match status" value="1"/>
</dbReference>
<evidence type="ECO:0000313" key="3">
    <source>
        <dbReference type="EMBL" id="TMQ56312.1"/>
    </source>
</evidence>
<dbReference type="Proteomes" id="UP000319829">
    <property type="component" value="Unassembled WGS sequence"/>
</dbReference>
<evidence type="ECO:0000256" key="2">
    <source>
        <dbReference type="ARBA" id="ARBA00022679"/>
    </source>
</evidence>
<sequence>MAGRKSTVTKGPKIAPDPMMAGMTVEQMVDSAFLAYNAARLREGCRLFVERMLEPDVTVGLTLSGALTPAGLGRSCLIPLLKSGFVDWMVSTGANLYHDTHFGIGLSMHQGRSNVDDVELREQGIVRIFDIFFDYDVLLSTDAFFREVLRSPEFQKPMGTAEFHHRAGRYVLEREKALGQKETSLLAQAHALDVPVYTSSPGDSSIGMNAAALALGGEPIQWDVFRDVNESAAIVHGAKKSGGKSAVFILGGGSPKNFALQTEPQIQEVLGIAESGHDYFLQITDARVDTGGLSGATPGEAVSWGKIDPSRLPDAVTAYVDSTIALPILTSYALSKRPARPLKRLYKRRDALLEEIRVAHLDATAAAAKGSRS</sequence>
<keyword evidence="2" id="KW-0808">Transferase</keyword>
<evidence type="ECO:0000256" key="1">
    <source>
        <dbReference type="ARBA" id="ARBA00009892"/>
    </source>
</evidence>
<dbReference type="NCBIfam" id="NF001980">
    <property type="entry name" value="PRK00770.1"/>
    <property type="match status" value="1"/>
</dbReference>
<dbReference type="Gene3D" id="3.40.910.10">
    <property type="entry name" value="Deoxyhypusine synthase"/>
    <property type="match status" value="1"/>
</dbReference>
<evidence type="ECO:0000313" key="4">
    <source>
        <dbReference type="Proteomes" id="UP000319829"/>
    </source>
</evidence>
<comment type="caution">
    <text evidence="3">The sequence shown here is derived from an EMBL/GenBank/DDBJ whole genome shotgun (WGS) entry which is preliminary data.</text>
</comment>
<name>A0A538SY91_UNCEI</name>
<dbReference type="AlphaFoldDB" id="A0A538SY91"/>
<comment type="similarity">
    <text evidence="1">Belongs to the deoxyhypusine synthase family.</text>
</comment>
<dbReference type="InterPro" id="IPR002773">
    <property type="entry name" value="Deoxyhypusine_synthase"/>
</dbReference>
<reference evidence="3 4" key="1">
    <citation type="journal article" date="2019" name="Nat. Microbiol.">
        <title>Mediterranean grassland soil C-N compound turnover is dependent on rainfall and depth, and is mediated by genomically divergent microorganisms.</title>
        <authorList>
            <person name="Diamond S."/>
            <person name="Andeer P.F."/>
            <person name="Li Z."/>
            <person name="Crits-Christoph A."/>
            <person name="Burstein D."/>
            <person name="Anantharaman K."/>
            <person name="Lane K.R."/>
            <person name="Thomas B.C."/>
            <person name="Pan C."/>
            <person name="Northen T.R."/>
            <person name="Banfield J.F."/>
        </authorList>
    </citation>
    <scope>NUCLEOTIDE SEQUENCE [LARGE SCALE GENOMIC DNA]</scope>
    <source>
        <strain evidence="3">WS_4</strain>
    </source>
</reference>
<gene>
    <name evidence="3" type="ORF">E6K74_00315</name>
</gene>
<protein>
    <submittedName>
        <fullName evidence="3">Deoxyhypusine synthase</fullName>
    </submittedName>
</protein>
<organism evidence="3 4">
    <name type="scientific">Eiseniibacteriota bacterium</name>
    <dbReference type="NCBI Taxonomy" id="2212470"/>
    <lineage>
        <taxon>Bacteria</taxon>
        <taxon>Candidatus Eiseniibacteriota</taxon>
    </lineage>
</organism>
<dbReference type="PANTHER" id="PTHR11703:SF2">
    <property type="entry name" value="DEOXYHYPUSINE SYNTHASE-LIKE PROTEIN"/>
    <property type="match status" value="1"/>
</dbReference>
<dbReference type="InterPro" id="IPR029035">
    <property type="entry name" value="DHS-like_NAD/FAD-binding_dom"/>
</dbReference>
<dbReference type="EMBL" id="VBOU01000002">
    <property type="protein sequence ID" value="TMQ56312.1"/>
    <property type="molecule type" value="Genomic_DNA"/>
</dbReference>
<accession>A0A538SY91</accession>
<dbReference type="InterPro" id="IPR036982">
    <property type="entry name" value="Deoxyhypusine_synthase_sf"/>
</dbReference>
<dbReference type="GO" id="GO:0034038">
    <property type="term" value="F:deoxyhypusine synthase activity"/>
    <property type="evidence" value="ECO:0007669"/>
    <property type="project" value="TreeGrafter"/>
</dbReference>
<proteinExistence type="inferred from homology"/>
<dbReference type="GO" id="GO:0005737">
    <property type="term" value="C:cytoplasm"/>
    <property type="evidence" value="ECO:0007669"/>
    <property type="project" value="TreeGrafter"/>
</dbReference>